<feature type="signal peptide" evidence="1">
    <location>
        <begin position="1"/>
        <end position="20"/>
    </location>
</feature>
<sequence>MKKYALFINFVCIAASLAMAQEERYAAAFLDIPLGVRALGVGGQFTPIDNKDGSAFFWNPSALALIKGKYISTMYSNQFGSIGKPLSNYFHIGYSQDLGPGIGVSFNWIRNSIANIPLTDEPTGARGDYFRQIRSGILDNNGATFSNNDDALFLSIAKTIINIVDFGWQYFRLPIEIPLGVSFKYVSQSFGGDQRVSFSGNGIGVDVGTLVKFKFGDFVGKQLFGDFVFGVTIKDLFNTTIAWNTDLRSRVAIPRSLVIHASYKQPLEFLSSAIIVLITRDTKYEGLTSLGAEYRFRDILALRIGSYDRNLTLGAGIFLFRAFYIDYAYQSSELGAPHRIGLTIDLAELFQQ</sequence>
<reference evidence="2 3" key="1">
    <citation type="journal article" date="2011" name="ISME J.">
        <title>Community ecology of hot spring cyanobacterial mats: predominant populations and their functional potential.</title>
        <authorList>
            <person name="Klatt C.G."/>
            <person name="Wood J.M."/>
            <person name="Rusch D.B."/>
            <person name="Bateson M.M."/>
            <person name="Hamamura N."/>
            <person name="Heidelberg J.F."/>
            <person name="Grossman A.R."/>
            <person name="Bhaya D."/>
            <person name="Cohan F.M."/>
            <person name="Kuhl M."/>
            <person name="Bryant D.A."/>
            <person name="Ward D.M."/>
        </authorList>
    </citation>
    <scope>NUCLEOTIDE SEQUENCE [LARGE SCALE GENOMIC DNA]</scope>
    <source>
        <strain evidence="2">OS</strain>
    </source>
</reference>
<dbReference type="AlphaFoldDB" id="A0A395LZU1"/>
<gene>
    <name evidence="2" type="ORF">D0433_08510</name>
</gene>
<evidence type="ECO:0000256" key="1">
    <source>
        <dbReference type="SAM" id="SignalP"/>
    </source>
</evidence>
<keyword evidence="1" id="KW-0732">Signal</keyword>
<evidence type="ECO:0000313" key="2">
    <source>
        <dbReference type="EMBL" id="RFM23951.1"/>
    </source>
</evidence>
<organism evidence="2 3">
    <name type="scientific">Candidatus Thermochlorobacter aerophilus</name>
    <dbReference type="NCBI Taxonomy" id="1868324"/>
    <lineage>
        <taxon>Bacteria</taxon>
        <taxon>Pseudomonadati</taxon>
        <taxon>Chlorobiota</taxon>
        <taxon>Chlorobiia</taxon>
        <taxon>Chlorobiales</taxon>
        <taxon>Candidatus Thermochlorobacteriaceae</taxon>
        <taxon>Candidatus Thermochlorobacter</taxon>
    </lineage>
</organism>
<evidence type="ECO:0008006" key="4">
    <source>
        <dbReference type="Google" id="ProtNLM"/>
    </source>
</evidence>
<evidence type="ECO:0000313" key="3">
    <source>
        <dbReference type="Proteomes" id="UP000266389"/>
    </source>
</evidence>
<comment type="caution">
    <text evidence="2">The sequence shown here is derived from an EMBL/GenBank/DDBJ whole genome shotgun (WGS) entry which is preliminary data.</text>
</comment>
<dbReference type="Gene3D" id="2.40.160.60">
    <property type="entry name" value="Outer membrane protein transport protein (OMPP1/FadL/TodX)"/>
    <property type="match status" value="1"/>
</dbReference>
<name>A0A395LZU1_9BACT</name>
<protein>
    <recommendedName>
        <fullName evidence="4">PorV/PorQ family protein</fullName>
    </recommendedName>
</protein>
<feature type="chain" id="PRO_5017225569" description="PorV/PorQ family protein" evidence="1">
    <location>
        <begin position="21"/>
        <end position="352"/>
    </location>
</feature>
<dbReference type="Proteomes" id="UP000266389">
    <property type="component" value="Unassembled WGS sequence"/>
</dbReference>
<proteinExistence type="predicted"/>
<dbReference type="EMBL" id="PHFL01000051">
    <property type="protein sequence ID" value="RFM23951.1"/>
    <property type="molecule type" value="Genomic_DNA"/>
</dbReference>
<accession>A0A395LZU1</accession>